<dbReference type="SUPFAM" id="SSF56322">
    <property type="entry name" value="ADC synthase"/>
    <property type="match status" value="1"/>
</dbReference>
<proteinExistence type="predicted"/>
<sequence length="442" mass="49174">MNASEYSLVALPYEKDLIARYQTLNDLPGFTLLESMDKTRGRYDIVTACPYDKVVLNRDDDLADSLIRLRQRMSTCHLPLDLPFQGGAIGFFSYDLAQILAGIPCHAPAAVAGSLSLAELGFYDWAIIADHVLQQVTLLAVNTHHDTRAITQEVLERWHTGDSDFYGGKAVSSFLPLVSKEEYRDVFYAVQHALQKGRCYQVNYTQPFNARYDGGSWSVYRRVRASNPVPFAAYMKTEWGNILSFSPERFIKMENRVLQTSPIKGTERRSSDPDDDKRLMAGLLSSAKNRAENVMIVDMMRNDFSKIAQVGSVKVNTLCELQSFAEVHHLVSHVEALCHDAVSPLDAFLSCFPGASITGAPKLEAMKMIAEQERFARSVYCGSIGYFSSHGCFDTNIAIRTMLARDNVLSLSAGGGLVVESDCEEEYQECLTKIAAISKGIH</sequence>
<dbReference type="Pfam" id="PF04715">
    <property type="entry name" value="Anth_synt_I_N"/>
    <property type="match status" value="1"/>
</dbReference>
<dbReference type="GO" id="GO:0009396">
    <property type="term" value="P:folic acid-containing compound biosynthetic process"/>
    <property type="evidence" value="ECO:0007669"/>
    <property type="project" value="InterPro"/>
</dbReference>
<keyword evidence="2 5" id="KW-0808">Transferase</keyword>
<dbReference type="EMBL" id="LNYX01000031">
    <property type="protein sequence ID" value="KTD61599.1"/>
    <property type="molecule type" value="Genomic_DNA"/>
</dbReference>
<reference evidence="5 6" key="1">
    <citation type="submission" date="2015-11" db="EMBL/GenBank/DDBJ databases">
        <title>Genomic analysis of 38 Legionella species identifies large and diverse effector repertoires.</title>
        <authorList>
            <person name="Burstein D."/>
            <person name="Amaro F."/>
            <person name="Zusman T."/>
            <person name="Lifshitz Z."/>
            <person name="Cohen O."/>
            <person name="Gilbert J.A."/>
            <person name="Pupko T."/>
            <person name="Shuman H.A."/>
            <person name="Segal G."/>
        </authorList>
    </citation>
    <scope>NUCLEOTIDE SEQUENCE [LARGE SCALE GENOMIC DNA]</scope>
    <source>
        <strain evidence="5 6">Mt.St.Helens-9</strain>
    </source>
</reference>
<comment type="caution">
    <text evidence="5">The sequence shown here is derived from an EMBL/GenBank/DDBJ whole genome shotgun (WGS) entry which is preliminary data.</text>
</comment>
<dbReference type="OrthoDB" id="9803598at2"/>
<dbReference type="PRINTS" id="PR00095">
    <property type="entry name" value="ANTSNTHASEI"/>
</dbReference>
<dbReference type="Proteomes" id="UP000054877">
    <property type="component" value="Unassembled WGS sequence"/>
</dbReference>
<evidence type="ECO:0000313" key="5">
    <source>
        <dbReference type="EMBL" id="KTD61599.1"/>
    </source>
</evidence>
<gene>
    <name evidence="5" type="primary">pabB</name>
    <name evidence="5" type="ORF">Lspi_2229</name>
</gene>
<dbReference type="InterPro" id="IPR005802">
    <property type="entry name" value="ADC_synth_comp_1"/>
</dbReference>
<dbReference type="NCBIfam" id="TIGR00553">
    <property type="entry name" value="pabB"/>
    <property type="match status" value="1"/>
</dbReference>
<dbReference type="InterPro" id="IPR015890">
    <property type="entry name" value="Chorismate_C"/>
</dbReference>
<dbReference type="InterPro" id="IPR005801">
    <property type="entry name" value="ADC_synthase"/>
</dbReference>
<evidence type="ECO:0000256" key="2">
    <source>
        <dbReference type="ARBA" id="ARBA00022679"/>
    </source>
</evidence>
<evidence type="ECO:0000256" key="1">
    <source>
        <dbReference type="ARBA" id="ARBA00013139"/>
    </source>
</evidence>
<evidence type="ECO:0000313" key="6">
    <source>
        <dbReference type="Proteomes" id="UP000054877"/>
    </source>
</evidence>
<dbReference type="EC" id="2.6.1.85" evidence="1"/>
<evidence type="ECO:0000259" key="3">
    <source>
        <dbReference type="Pfam" id="PF00425"/>
    </source>
</evidence>
<organism evidence="5 6">
    <name type="scientific">Legionella spiritensis</name>
    <dbReference type="NCBI Taxonomy" id="452"/>
    <lineage>
        <taxon>Bacteria</taxon>
        <taxon>Pseudomonadati</taxon>
        <taxon>Pseudomonadota</taxon>
        <taxon>Gammaproteobacteria</taxon>
        <taxon>Legionellales</taxon>
        <taxon>Legionellaceae</taxon>
        <taxon>Legionella</taxon>
    </lineage>
</organism>
<keyword evidence="5" id="KW-0032">Aminotransferase</keyword>
<feature type="domain" description="Anthranilate synthase component I N-terminal" evidence="4">
    <location>
        <begin position="18"/>
        <end position="138"/>
    </location>
</feature>
<dbReference type="InterPro" id="IPR006805">
    <property type="entry name" value="Anth_synth_I_N"/>
</dbReference>
<dbReference type="GO" id="GO:0000162">
    <property type="term" value="P:L-tryptophan biosynthetic process"/>
    <property type="evidence" value="ECO:0007669"/>
    <property type="project" value="TreeGrafter"/>
</dbReference>
<protein>
    <recommendedName>
        <fullName evidence="1">aminodeoxychorismate synthase</fullName>
        <ecNumber evidence="1">2.6.1.85</ecNumber>
    </recommendedName>
</protein>
<evidence type="ECO:0000259" key="4">
    <source>
        <dbReference type="Pfam" id="PF04715"/>
    </source>
</evidence>
<dbReference type="RefSeq" id="WP_058484142.1">
    <property type="nucleotide sequence ID" value="NZ_CAAAII010000001.1"/>
</dbReference>
<dbReference type="Pfam" id="PF00425">
    <property type="entry name" value="Chorismate_bind"/>
    <property type="match status" value="1"/>
</dbReference>
<dbReference type="PANTHER" id="PTHR11236:SF50">
    <property type="entry name" value="AMINODEOXYCHORISMATE SYNTHASE COMPONENT 1"/>
    <property type="match status" value="1"/>
</dbReference>
<dbReference type="PATRIC" id="fig|452.5.peg.2460"/>
<name>A0A0W0YY70_LEGSP</name>
<dbReference type="PANTHER" id="PTHR11236">
    <property type="entry name" value="AMINOBENZOATE/ANTHRANILATE SYNTHASE"/>
    <property type="match status" value="1"/>
</dbReference>
<dbReference type="AlphaFoldDB" id="A0A0W0YY70"/>
<keyword evidence="6" id="KW-1185">Reference proteome</keyword>
<dbReference type="STRING" id="452.Lspi_2229"/>
<feature type="domain" description="Chorismate-utilising enzyme C-terminal" evidence="3">
    <location>
        <begin position="180"/>
        <end position="433"/>
    </location>
</feature>
<accession>A0A0W0YY70</accession>
<dbReference type="GO" id="GO:0046820">
    <property type="term" value="F:4-amino-4-deoxychorismate synthase activity"/>
    <property type="evidence" value="ECO:0007669"/>
    <property type="project" value="UniProtKB-EC"/>
</dbReference>
<dbReference type="Gene3D" id="3.60.120.10">
    <property type="entry name" value="Anthranilate synthase"/>
    <property type="match status" value="1"/>
</dbReference>
<dbReference type="InterPro" id="IPR019999">
    <property type="entry name" value="Anth_synth_I-like"/>
</dbReference>